<dbReference type="GO" id="GO:0004519">
    <property type="term" value="F:endonuclease activity"/>
    <property type="evidence" value="ECO:0007669"/>
    <property type="project" value="UniProtKB-KW"/>
</dbReference>
<keyword evidence="5" id="KW-0540">Nuclease</keyword>
<dbReference type="AlphaFoldDB" id="A0A975B460"/>
<gene>
    <name evidence="5" type="ORF">dnl_06500</name>
</gene>
<dbReference type="RefSeq" id="WP_207690287.1">
    <property type="nucleotide sequence ID" value="NZ_CP061799.1"/>
</dbReference>
<reference evidence="5" key="1">
    <citation type="journal article" date="2021" name="Microb. Physiol.">
        <title>Proteogenomic Insights into the Physiology of Marine, Sulfate-Reducing, Filamentous Desulfonema limicola and Desulfonema magnum.</title>
        <authorList>
            <person name="Schnaars V."/>
            <person name="Wohlbrand L."/>
            <person name="Scheve S."/>
            <person name="Hinrichs C."/>
            <person name="Reinhardt R."/>
            <person name="Rabus R."/>
        </authorList>
    </citation>
    <scope>NUCLEOTIDE SEQUENCE</scope>
    <source>
        <strain evidence="5">5ac10</strain>
    </source>
</reference>
<dbReference type="Proteomes" id="UP000663720">
    <property type="component" value="Chromosome"/>
</dbReference>
<sequence>MKSMIAARSILQEVRLDFPYNYYLQHIQMLDQSGSLWIPLGDLAEIICDGPRNVKPSESGIPYIKLNNLKPGDIFHSSTNFIDDSGIQDKFRLQKNDVLISKTGETVRSALVPDSLIGAVFAPDIYRIKIDREEVSASWVNFFFRTRYASEIILKLMYGTTIKRLSIRDLKSIRIPIPSPEMAREIEDIELKAQKESEAARSIFSSTIKSLYAEIDRRCKDLVSSKHDSDKYMAVNNKWLNERWDFPYLRSKQLMTALSNVKLFRPLKKLAKIAVSSRRHLTPDDEVCFVQISDIDPQYFTFSNVHRSCVKDLPYRIRVPLQAYQVLVLASGTNLGTNLHPVAVVEPELDGCLASNAFFALEFKDTPIYYGLVMRHPLVLEQIRGMVSGTGVSSVNKKQLQNLLLPVLGEVWRNDFNDRAKVAWEKRRLAINVRQKAINMIDNFITETI</sequence>
<dbReference type="PANTHER" id="PTHR30408:SF12">
    <property type="entry name" value="TYPE I RESTRICTION ENZYME MJAVIII SPECIFICITY SUBUNIT"/>
    <property type="match status" value="1"/>
</dbReference>
<dbReference type="GO" id="GO:0009307">
    <property type="term" value="P:DNA restriction-modification system"/>
    <property type="evidence" value="ECO:0007669"/>
    <property type="project" value="UniProtKB-KW"/>
</dbReference>
<proteinExistence type="inferred from homology"/>
<keyword evidence="2" id="KW-0680">Restriction system</keyword>
<keyword evidence="5" id="KW-0378">Hydrolase</keyword>
<dbReference type="GO" id="GO:0003677">
    <property type="term" value="F:DNA binding"/>
    <property type="evidence" value="ECO:0007669"/>
    <property type="project" value="UniProtKB-KW"/>
</dbReference>
<dbReference type="PANTHER" id="PTHR30408">
    <property type="entry name" value="TYPE-1 RESTRICTION ENZYME ECOKI SPECIFICITY PROTEIN"/>
    <property type="match status" value="1"/>
</dbReference>
<keyword evidence="6" id="KW-1185">Reference proteome</keyword>
<dbReference type="Gene3D" id="3.90.220.20">
    <property type="entry name" value="DNA methylase specificity domains"/>
    <property type="match status" value="2"/>
</dbReference>
<name>A0A975B460_9BACT</name>
<keyword evidence="5" id="KW-0255">Endonuclease</keyword>
<comment type="similarity">
    <text evidence="1">Belongs to the type-I restriction system S methylase family.</text>
</comment>
<dbReference type="KEGG" id="dli:dnl_06500"/>
<dbReference type="InterPro" id="IPR052021">
    <property type="entry name" value="Type-I_RS_S_subunit"/>
</dbReference>
<keyword evidence="3" id="KW-0238">DNA-binding</keyword>
<organism evidence="5 6">
    <name type="scientific">Desulfonema limicola</name>
    <dbReference type="NCBI Taxonomy" id="45656"/>
    <lineage>
        <taxon>Bacteria</taxon>
        <taxon>Pseudomonadati</taxon>
        <taxon>Thermodesulfobacteriota</taxon>
        <taxon>Desulfobacteria</taxon>
        <taxon>Desulfobacterales</taxon>
        <taxon>Desulfococcaceae</taxon>
        <taxon>Desulfonema</taxon>
    </lineage>
</organism>
<evidence type="ECO:0000256" key="2">
    <source>
        <dbReference type="ARBA" id="ARBA00022747"/>
    </source>
</evidence>
<dbReference type="InterPro" id="IPR044946">
    <property type="entry name" value="Restrct_endonuc_typeI_TRD_sf"/>
</dbReference>
<evidence type="ECO:0000256" key="1">
    <source>
        <dbReference type="ARBA" id="ARBA00010923"/>
    </source>
</evidence>
<evidence type="ECO:0000259" key="4">
    <source>
        <dbReference type="Pfam" id="PF01420"/>
    </source>
</evidence>
<evidence type="ECO:0000313" key="5">
    <source>
        <dbReference type="EMBL" id="QTA78429.1"/>
    </source>
</evidence>
<protein>
    <submittedName>
        <fullName evidence="5">Type I restriction endonuclease domain-containing protein</fullName>
    </submittedName>
</protein>
<dbReference type="EMBL" id="CP061799">
    <property type="protein sequence ID" value="QTA78429.1"/>
    <property type="molecule type" value="Genomic_DNA"/>
</dbReference>
<dbReference type="SUPFAM" id="SSF116734">
    <property type="entry name" value="DNA methylase specificity domain"/>
    <property type="match status" value="2"/>
</dbReference>
<dbReference type="InterPro" id="IPR000055">
    <property type="entry name" value="Restrct_endonuc_typeI_TRD"/>
</dbReference>
<feature type="domain" description="Type I restriction modification DNA specificity" evidence="4">
    <location>
        <begin position="40"/>
        <end position="186"/>
    </location>
</feature>
<evidence type="ECO:0000313" key="6">
    <source>
        <dbReference type="Proteomes" id="UP000663720"/>
    </source>
</evidence>
<evidence type="ECO:0000256" key="3">
    <source>
        <dbReference type="ARBA" id="ARBA00023125"/>
    </source>
</evidence>
<dbReference type="Pfam" id="PF01420">
    <property type="entry name" value="Methylase_S"/>
    <property type="match status" value="1"/>
</dbReference>
<accession>A0A975B460</accession>